<evidence type="ECO:0000256" key="6">
    <source>
        <dbReference type="ARBA" id="ARBA00023012"/>
    </source>
</evidence>
<dbReference type="InterPro" id="IPR036890">
    <property type="entry name" value="HATPase_C_sf"/>
</dbReference>
<dbReference type="PROSITE" id="PS50109">
    <property type="entry name" value="HIS_KIN"/>
    <property type="match status" value="1"/>
</dbReference>
<dbReference type="GO" id="GO:0005524">
    <property type="term" value="F:ATP binding"/>
    <property type="evidence" value="ECO:0007669"/>
    <property type="project" value="UniProtKB-KW"/>
</dbReference>
<dbReference type="Pfam" id="PF02518">
    <property type="entry name" value="HATPase_c"/>
    <property type="match status" value="1"/>
</dbReference>
<dbReference type="InterPro" id="IPR003661">
    <property type="entry name" value="HisK_dim/P_dom"/>
</dbReference>
<reference evidence="8 9" key="1">
    <citation type="submission" date="2023-09" db="EMBL/GenBank/DDBJ databases">
        <title>Whole genome shotgun sequencing (WGS) of Bosea sp. ZW T0_25, isolated from stored onions (Allium cepa).</title>
        <authorList>
            <person name="Stoll D.A."/>
            <person name="Huch M."/>
        </authorList>
    </citation>
    <scope>NUCLEOTIDE SEQUENCE [LARGE SCALE GENOMIC DNA]</scope>
    <source>
        <strain evidence="8 9">ZW T0_25</strain>
    </source>
</reference>
<dbReference type="EC" id="2.7.13.3" evidence="2"/>
<dbReference type="SMART" id="SM00387">
    <property type="entry name" value="HATPase_c"/>
    <property type="match status" value="1"/>
</dbReference>
<comment type="catalytic activity">
    <reaction evidence="1">
        <text>ATP + protein L-histidine = ADP + protein N-phospho-L-histidine.</text>
        <dbReference type="EC" id="2.7.13.3"/>
    </reaction>
</comment>
<accession>A0ABU3SFF8</accession>
<evidence type="ECO:0000256" key="2">
    <source>
        <dbReference type="ARBA" id="ARBA00012438"/>
    </source>
</evidence>
<feature type="domain" description="Histidine kinase" evidence="7">
    <location>
        <begin position="128"/>
        <end position="345"/>
    </location>
</feature>
<dbReference type="InterPro" id="IPR036097">
    <property type="entry name" value="HisK_dim/P_sf"/>
</dbReference>
<dbReference type="SUPFAM" id="SSF55874">
    <property type="entry name" value="ATPase domain of HSP90 chaperone/DNA topoisomerase II/histidine kinase"/>
    <property type="match status" value="1"/>
</dbReference>
<dbReference type="PANTHER" id="PTHR45453:SF1">
    <property type="entry name" value="PHOSPHATE REGULON SENSOR PROTEIN PHOR"/>
    <property type="match status" value="1"/>
</dbReference>
<evidence type="ECO:0000256" key="3">
    <source>
        <dbReference type="ARBA" id="ARBA00022553"/>
    </source>
</evidence>
<dbReference type="Proteomes" id="UP001254257">
    <property type="component" value="Unassembled WGS sequence"/>
</dbReference>
<keyword evidence="8" id="KW-0067">ATP-binding</keyword>
<evidence type="ECO:0000256" key="5">
    <source>
        <dbReference type="ARBA" id="ARBA00022777"/>
    </source>
</evidence>
<keyword evidence="5" id="KW-0418">Kinase</keyword>
<keyword evidence="8" id="KW-0547">Nucleotide-binding</keyword>
<dbReference type="RefSeq" id="WP_316021125.1">
    <property type="nucleotide sequence ID" value="NZ_JAWDID010000068.1"/>
</dbReference>
<dbReference type="InterPro" id="IPR003594">
    <property type="entry name" value="HATPase_dom"/>
</dbReference>
<dbReference type="SUPFAM" id="SSF47384">
    <property type="entry name" value="Homodimeric domain of signal transducing histidine kinase"/>
    <property type="match status" value="1"/>
</dbReference>
<comment type="caution">
    <text evidence="8">The sequence shown here is derived from an EMBL/GenBank/DDBJ whole genome shotgun (WGS) entry which is preliminary data.</text>
</comment>
<proteinExistence type="predicted"/>
<dbReference type="CDD" id="cd00082">
    <property type="entry name" value="HisKA"/>
    <property type="match status" value="1"/>
</dbReference>
<organism evidence="8 9">
    <name type="scientific">Bosea rubneri</name>
    <dbReference type="NCBI Taxonomy" id="3075434"/>
    <lineage>
        <taxon>Bacteria</taxon>
        <taxon>Pseudomonadati</taxon>
        <taxon>Pseudomonadota</taxon>
        <taxon>Alphaproteobacteria</taxon>
        <taxon>Hyphomicrobiales</taxon>
        <taxon>Boseaceae</taxon>
        <taxon>Bosea</taxon>
    </lineage>
</organism>
<keyword evidence="6" id="KW-0902">Two-component regulatory system</keyword>
<evidence type="ECO:0000313" key="8">
    <source>
        <dbReference type="EMBL" id="MDU0343406.1"/>
    </source>
</evidence>
<dbReference type="Gene3D" id="1.10.287.130">
    <property type="match status" value="1"/>
</dbReference>
<dbReference type="PANTHER" id="PTHR45453">
    <property type="entry name" value="PHOSPHATE REGULON SENSOR PROTEIN PHOR"/>
    <property type="match status" value="1"/>
</dbReference>
<dbReference type="SMART" id="SM00388">
    <property type="entry name" value="HisKA"/>
    <property type="match status" value="1"/>
</dbReference>
<dbReference type="Pfam" id="PF00512">
    <property type="entry name" value="HisKA"/>
    <property type="match status" value="1"/>
</dbReference>
<keyword evidence="4" id="KW-0808">Transferase</keyword>
<dbReference type="Gene3D" id="3.30.565.10">
    <property type="entry name" value="Histidine kinase-like ATPase, C-terminal domain"/>
    <property type="match status" value="1"/>
</dbReference>
<dbReference type="InterPro" id="IPR005467">
    <property type="entry name" value="His_kinase_dom"/>
</dbReference>
<evidence type="ECO:0000259" key="7">
    <source>
        <dbReference type="PROSITE" id="PS50109"/>
    </source>
</evidence>
<dbReference type="InterPro" id="IPR050351">
    <property type="entry name" value="BphY/WalK/GraS-like"/>
</dbReference>
<dbReference type="EMBL" id="JAWDID010000068">
    <property type="protein sequence ID" value="MDU0343406.1"/>
    <property type="molecule type" value="Genomic_DNA"/>
</dbReference>
<name>A0ABU3SFF8_9HYPH</name>
<sequence length="349" mass="38282">MHDLVDPRAPVTAALIEAIGVAVILLDQQGTIQALSPAARSLIAGLEKGKQLALVMRDPDMIDAIDQVSRQGGRRAIELIERVPIERTFRIHIAALAGQGERRAVLLTFEDLSEQRLTERMRVDFVANASHELRTPLASVLGFIETLQGPARNDEKARERFLQIMRQQALRMARLVDDLLSLSRIELKAHLAPQTPVDLGEIARTILDALVLMARERDVTLRLDLAPRPVVVAGDRDELLRLMENLVENAIKYGKPGGEVAIRIEGGAEASFSVRDDGPGIAAEHLPRLTERFYRVDNAASREAGGTGLGLAIVKHIVLRHRGRLTIESVVGEGATFRAILPLLAEVGR</sequence>
<dbReference type="PRINTS" id="PR00344">
    <property type="entry name" value="BCTRLSENSOR"/>
</dbReference>
<gene>
    <name evidence="8" type="ORF">RKE40_26255</name>
</gene>
<keyword evidence="9" id="KW-1185">Reference proteome</keyword>
<evidence type="ECO:0000256" key="4">
    <source>
        <dbReference type="ARBA" id="ARBA00022679"/>
    </source>
</evidence>
<dbReference type="InterPro" id="IPR004358">
    <property type="entry name" value="Sig_transdc_His_kin-like_C"/>
</dbReference>
<evidence type="ECO:0000313" key="9">
    <source>
        <dbReference type="Proteomes" id="UP001254257"/>
    </source>
</evidence>
<dbReference type="Gene3D" id="3.30.450.20">
    <property type="entry name" value="PAS domain"/>
    <property type="match status" value="1"/>
</dbReference>
<keyword evidence="3" id="KW-0597">Phosphoprotein</keyword>
<protein>
    <recommendedName>
        <fullName evidence="2">histidine kinase</fullName>
        <ecNumber evidence="2">2.7.13.3</ecNumber>
    </recommendedName>
</protein>
<evidence type="ECO:0000256" key="1">
    <source>
        <dbReference type="ARBA" id="ARBA00000085"/>
    </source>
</evidence>